<proteinExistence type="predicted"/>
<feature type="transmembrane region" description="Helical" evidence="1">
    <location>
        <begin position="95"/>
        <end position="118"/>
    </location>
</feature>
<gene>
    <name evidence="2" type="ORF">BCR36DRAFT_355165</name>
</gene>
<keyword evidence="1" id="KW-0472">Membrane</keyword>
<reference evidence="2 3" key="1">
    <citation type="submission" date="2016-08" db="EMBL/GenBank/DDBJ databases">
        <title>Genomes of anaerobic fungi encode conserved fungal cellulosomes for biomass hydrolysis.</title>
        <authorList>
            <consortium name="DOE Joint Genome Institute"/>
            <person name="Haitjema C.H."/>
            <person name="Gilmore S.P."/>
            <person name="Henske J.K."/>
            <person name="Solomon K.V."/>
            <person name="De Groot R."/>
            <person name="Kuo A."/>
            <person name="Mondo S.J."/>
            <person name="Salamov A.A."/>
            <person name="Labutti K."/>
            <person name="Zhao Z."/>
            <person name="Chiniquy J."/>
            <person name="Barry K."/>
            <person name="Brewer H.M."/>
            <person name="Purvine S.O."/>
            <person name="Wright A.T."/>
            <person name="Boxma B."/>
            <person name="Van Alen T."/>
            <person name="Hackstein J.H."/>
            <person name="Baker S.E."/>
            <person name="Grigoriev I.V."/>
            <person name="O'Malley M.A."/>
        </authorList>
    </citation>
    <scope>NUCLEOTIDE SEQUENCE [LARGE SCALE GENOMIC DNA]</scope>
    <source>
        <strain evidence="3">finn</strain>
    </source>
</reference>
<accession>A0A1Y1V6I2</accession>
<reference evidence="2 3" key="2">
    <citation type="submission" date="2016-08" db="EMBL/GenBank/DDBJ databases">
        <title>Pervasive Adenine N6-methylation of Active Genes in Fungi.</title>
        <authorList>
            <consortium name="DOE Joint Genome Institute"/>
            <person name="Mondo S.J."/>
            <person name="Dannebaum R.O."/>
            <person name="Kuo R.C."/>
            <person name="Labutti K."/>
            <person name="Haridas S."/>
            <person name="Kuo A."/>
            <person name="Salamov A."/>
            <person name="Ahrendt S.R."/>
            <person name="Lipzen A."/>
            <person name="Sullivan W."/>
            <person name="Andreopoulos W.B."/>
            <person name="Clum A."/>
            <person name="Lindquist E."/>
            <person name="Daum C."/>
            <person name="Ramamoorthy G.K."/>
            <person name="Gryganskyi A."/>
            <person name="Culley D."/>
            <person name="Magnuson J.K."/>
            <person name="James T.Y."/>
            <person name="O'Malley M.A."/>
            <person name="Stajich J.E."/>
            <person name="Spatafora J.W."/>
            <person name="Visel A."/>
            <person name="Grigoriev I.V."/>
        </authorList>
    </citation>
    <scope>NUCLEOTIDE SEQUENCE [LARGE SCALE GENOMIC DNA]</scope>
    <source>
        <strain evidence="3">finn</strain>
    </source>
</reference>
<name>A0A1Y1V6I2_9FUNG</name>
<evidence type="ECO:0000256" key="1">
    <source>
        <dbReference type="SAM" id="Phobius"/>
    </source>
</evidence>
<comment type="caution">
    <text evidence="2">The sequence shown here is derived from an EMBL/GenBank/DDBJ whole genome shotgun (WGS) entry which is preliminary data.</text>
</comment>
<protein>
    <submittedName>
        <fullName evidence="2">Uncharacterized protein</fullName>
    </submittedName>
</protein>
<dbReference type="Proteomes" id="UP000193719">
    <property type="component" value="Unassembled WGS sequence"/>
</dbReference>
<keyword evidence="3" id="KW-1185">Reference proteome</keyword>
<dbReference type="AlphaFoldDB" id="A0A1Y1V6I2"/>
<keyword evidence="1" id="KW-1133">Transmembrane helix</keyword>
<dbReference type="EMBL" id="MCFH01000029">
    <property type="protein sequence ID" value="ORX47805.1"/>
    <property type="molecule type" value="Genomic_DNA"/>
</dbReference>
<dbReference type="STRING" id="1754191.A0A1Y1V6I2"/>
<organism evidence="2 3">
    <name type="scientific">Piromyces finnis</name>
    <dbReference type="NCBI Taxonomy" id="1754191"/>
    <lineage>
        <taxon>Eukaryota</taxon>
        <taxon>Fungi</taxon>
        <taxon>Fungi incertae sedis</taxon>
        <taxon>Chytridiomycota</taxon>
        <taxon>Chytridiomycota incertae sedis</taxon>
        <taxon>Neocallimastigomycetes</taxon>
        <taxon>Neocallimastigales</taxon>
        <taxon>Neocallimastigaceae</taxon>
        <taxon>Piromyces</taxon>
    </lineage>
</organism>
<evidence type="ECO:0000313" key="3">
    <source>
        <dbReference type="Proteomes" id="UP000193719"/>
    </source>
</evidence>
<sequence length="161" mass="19009">MLEIDYTKKMLKLSLNEFIDELCEKMKSILYSSNIKNFKTMDHMYKNIYDNTRLFLAFGNVDFYFELLAIEHLFAGLEKFDAILYENLYSSIKSTMAYLVFIIFVGIILISIAFIMIYSMIKSTNERLTELVNMIFIVPPSTINMIPQFKRFIETSSFEEE</sequence>
<dbReference type="OrthoDB" id="10457849at2759"/>
<keyword evidence="1" id="KW-0812">Transmembrane</keyword>
<feature type="transmembrane region" description="Helical" evidence="1">
    <location>
        <begin position="54"/>
        <end position="75"/>
    </location>
</feature>
<evidence type="ECO:0000313" key="2">
    <source>
        <dbReference type="EMBL" id="ORX47805.1"/>
    </source>
</evidence>